<dbReference type="EMBL" id="BJXB01000009">
    <property type="protein sequence ID" value="GEM46625.1"/>
    <property type="molecule type" value="Genomic_DNA"/>
</dbReference>
<comment type="caution">
    <text evidence="1">The sequence shown here is derived from an EMBL/GenBank/DDBJ whole genome shotgun (WGS) entry which is preliminary data.</text>
</comment>
<evidence type="ECO:0000313" key="2">
    <source>
        <dbReference type="Proteomes" id="UP000321306"/>
    </source>
</evidence>
<sequence length="56" mass="6614">MVCYEGVGRMGEQRGWQQLERRHVGMIFENRLNPQVLLLVAERKSTQLRVRLKSLC</sequence>
<organism evidence="1 2">
    <name type="scientific">Deinococcus cellulosilyticus (strain DSM 18568 / NBRC 106333 / KACC 11606 / 5516J-15)</name>
    <dbReference type="NCBI Taxonomy" id="1223518"/>
    <lineage>
        <taxon>Bacteria</taxon>
        <taxon>Thermotogati</taxon>
        <taxon>Deinococcota</taxon>
        <taxon>Deinococci</taxon>
        <taxon>Deinococcales</taxon>
        <taxon>Deinococcaceae</taxon>
        <taxon>Deinococcus</taxon>
    </lineage>
</organism>
<protein>
    <submittedName>
        <fullName evidence="1">Uncharacterized protein</fullName>
    </submittedName>
</protein>
<keyword evidence="2" id="KW-1185">Reference proteome</keyword>
<dbReference type="Proteomes" id="UP000321306">
    <property type="component" value="Unassembled WGS sequence"/>
</dbReference>
<dbReference type="AlphaFoldDB" id="A0A511N172"/>
<name>A0A511N172_DEIC1</name>
<gene>
    <name evidence="1" type="ORF">DC3_22600</name>
</gene>
<evidence type="ECO:0000313" key="1">
    <source>
        <dbReference type="EMBL" id="GEM46625.1"/>
    </source>
</evidence>
<reference evidence="1 2" key="1">
    <citation type="submission" date="2019-07" db="EMBL/GenBank/DDBJ databases">
        <title>Whole genome shotgun sequence of Deinococcus cellulosilyticus NBRC 106333.</title>
        <authorList>
            <person name="Hosoyama A."/>
            <person name="Uohara A."/>
            <person name="Ohji S."/>
            <person name="Ichikawa N."/>
        </authorList>
    </citation>
    <scope>NUCLEOTIDE SEQUENCE [LARGE SCALE GENOMIC DNA]</scope>
    <source>
        <strain evidence="1 2">NBRC 106333</strain>
    </source>
</reference>
<accession>A0A511N172</accession>
<proteinExistence type="predicted"/>